<dbReference type="GO" id="GO:0003677">
    <property type="term" value="F:DNA binding"/>
    <property type="evidence" value="ECO:0007669"/>
    <property type="project" value="UniProtKB-KW"/>
</dbReference>
<feature type="domain" description="ABC transporter" evidence="17">
    <location>
        <begin position="586"/>
        <end position="923"/>
    </location>
</feature>
<comment type="similarity">
    <text evidence="14">Belongs to the ABC transporter superfamily. UvrA family.</text>
</comment>
<evidence type="ECO:0000256" key="16">
    <source>
        <dbReference type="ARBA" id="ARBA00042156"/>
    </source>
</evidence>
<evidence type="ECO:0000256" key="7">
    <source>
        <dbReference type="ARBA" id="ARBA00022769"/>
    </source>
</evidence>
<reference evidence="18 19" key="1">
    <citation type="submission" date="2016-09" db="EMBL/GenBank/DDBJ databases">
        <title>Genome-resolved meta-omics ties microbial dynamics to process performance in biotechnology for thiocyanate degradation.</title>
        <authorList>
            <person name="Kantor R.S."/>
            <person name="Huddy R.J."/>
            <person name="Iyer R."/>
            <person name="Thomas B.C."/>
            <person name="Brown C.T."/>
            <person name="Anantharaman K."/>
            <person name="Tringe S."/>
            <person name="Hettich R.L."/>
            <person name="Harrison S.T."/>
            <person name="Banfield J.F."/>
        </authorList>
    </citation>
    <scope>NUCLEOTIDE SEQUENCE [LARGE SCALE GENOMIC DNA]</scope>
    <source>
        <strain evidence="18">59-99</strain>
    </source>
</reference>
<dbReference type="Gene3D" id="3.30.1490.20">
    <property type="entry name" value="ATP-grasp fold, A domain"/>
    <property type="match status" value="1"/>
</dbReference>
<dbReference type="Pfam" id="PF17760">
    <property type="entry name" value="UvrA_inter"/>
    <property type="match status" value="1"/>
</dbReference>
<gene>
    <name evidence="18" type="ORF">BGO89_02240</name>
</gene>
<keyword evidence="7" id="KW-0228">DNA excision</keyword>
<evidence type="ECO:0000256" key="9">
    <source>
        <dbReference type="ARBA" id="ARBA00022833"/>
    </source>
</evidence>
<organism evidence="18 19">
    <name type="scientific">Candidatus Kapaibacterium thiocyanatum</name>
    <dbReference type="NCBI Taxonomy" id="1895771"/>
    <lineage>
        <taxon>Bacteria</taxon>
        <taxon>Pseudomonadati</taxon>
        <taxon>Candidatus Kapaibacteriota</taxon>
        <taxon>Candidatus Kapaibacteriia</taxon>
        <taxon>Candidatus Kapaibacteriales</taxon>
        <taxon>Candidatus Kapaibacteriaceae</taxon>
        <taxon>Candidatus Kapaibacterium</taxon>
    </lineage>
</organism>
<dbReference type="GO" id="GO:0009380">
    <property type="term" value="C:excinuclease repair complex"/>
    <property type="evidence" value="ECO:0007669"/>
    <property type="project" value="InterPro"/>
</dbReference>
<evidence type="ECO:0000256" key="10">
    <source>
        <dbReference type="ARBA" id="ARBA00022840"/>
    </source>
</evidence>
<dbReference type="STRING" id="1895771.BGO89_02240"/>
<dbReference type="InterPro" id="IPR004602">
    <property type="entry name" value="UvrA"/>
</dbReference>
<evidence type="ECO:0000256" key="8">
    <source>
        <dbReference type="ARBA" id="ARBA00022771"/>
    </source>
</evidence>
<evidence type="ECO:0000256" key="6">
    <source>
        <dbReference type="ARBA" id="ARBA00022763"/>
    </source>
</evidence>
<keyword evidence="12" id="KW-0238">DNA-binding</keyword>
<evidence type="ECO:0000256" key="13">
    <source>
        <dbReference type="ARBA" id="ARBA00023204"/>
    </source>
</evidence>
<evidence type="ECO:0000259" key="17">
    <source>
        <dbReference type="PROSITE" id="PS50893"/>
    </source>
</evidence>
<keyword evidence="11" id="KW-0267">Excision nuclease</keyword>
<evidence type="ECO:0000256" key="2">
    <source>
        <dbReference type="ARBA" id="ARBA00022490"/>
    </source>
</evidence>
<dbReference type="InterPro" id="IPR017871">
    <property type="entry name" value="ABC_transporter-like_CS"/>
</dbReference>
<evidence type="ECO:0000313" key="19">
    <source>
        <dbReference type="Proteomes" id="UP000184233"/>
    </source>
</evidence>
<dbReference type="Pfam" id="PF17755">
    <property type="entry name" value="UvrA_DNA-bind"/>
    <property type="match status" value="1"/>
</dbReference>
<dbReference type="GO" id="GO:0005737">
    <property type="term" value="C:cytoplasm"/>
    <property type="evidence" value="ECO:0007669"/>
    <property type="project" value="UniProtKB-SubCell"/>
</dbReference>
<keyword evidence="6" id="KW-0227">DNA damage</keyword>
<accession>A0A1M3L221</accession>
<dbReference type="GO" id="GO:0005524">
    <property type="term" value="F:ATP binding"/>
    <property type="evidence" value="ECO:0007669"/>
    <property type="project" value="UniProtKB-KW"/>
</dbReference>
<keyword evidence="9" id="KW-0862">Zinc</keyword>
<keyword evidence="5" id="KW-0547">Nucleotide-binding</keyword>
<dbReference type="PROSITE" id="PS00211">
    <property type="entry name" value="ABC_TRANSPORTER_1"/>
    <property type="match status" value="2"/>
</dbReference>
<comment type="caution">
    <text evidence="18">The sequence shown here is derived from an EMBL/GenBank/DDBJ whole genome shotgun (WGS) entry which is preliminary data.</text>
</comment>
<feature type="domain" description="ABC transporter" evidence="17">
    <location>
        <begin position="350"/>
        <end position="575"/>
    </location>
</feature>
<dbReference type="GO" id="GO:0004518">
    <property type="term" value="F:nuclease activity"/>
    <property type="evidence" value="ECO:0007669"/>
    <property type="project" value="UniProtKB-KW"/>
</dbReference>
<dbReference type="GO" id="GO:0016887">
    <property type="term" value="F:ATP hydrolysis activity"/>
    <property type="evidence" value="ECO:0007669"/>
    <property type="project" value="InterPro"/>
</dbReference>
<evidence type="ECO:0000256" key="14">
    <source>
        <dbReference type="ARBA" id="ARBA00038000"/>
    </source>
</evidence>
<evidence type="ECO:0000256" key="5">
    <source>
        <dbReference type="ARBA" id="ARBA00022741"/>
    </source>
</evidence>
<keyword evidence="3" id="KW-0479">Metal-binding</keyword>
<dbReference type="InterPro" id="IPR027417">
    <property type="entry name" value="P-loop_NTPase"/>
</dbReference>
<dbReference type="InterPro" id="IPR041552">
    <property type="entry name" value="UvrA_DNA-bd"/>
</dbReference>
<sequence>MAKSSESARLISVRGARVNNLRNVSVDIPRNALTVITGVSGSGKSSLAFDTLYAEGQRRFVESLSAYARQFLDRMNKPDVDSIGGLPPAVAIEQQTFSKNPRSTVGTTTEIYDYLRLLYGRIGTVIDKDTGEVIRKDSPQSVADELFSLADGTRLYIMYVPTLDQASVEDVRDGLTARGFSRLVMDDGTDLVEIGDLTALPKDPSSLKVLVDRIIIRNDEETRSRVTDSLETAFDAGNGRVIIRNLATGEDRFFSSRFESARTQTQYIEPEPRLFSFNNPFGACPTCQGFGRSVGIDEHLVFPDKSLSIKRGAIHPFRGETFGSHLRVLLKEAPSKGIPIDKPVLSFTPEQMELLMKGFGDYIGVEGFFRMLEEKSYKTHYRVMLSRYRGYTRCHSCHGSRLRTAARQVFVGGKNIPHVVNLTLLEARDHFNRLDLTDHEEQIVGQILLEIRRRLTLLVDIGLEYLTLDRLSHTLSGGESQRINLATSLGSALVGTLYVLDEPSIGLHPRDTHRLLSILQRLRGLGNSVVIVEHDLDVIRTADHVIDIGPAAGEFGGDVVYSGSLPDMIEGGESLTADYLTGRRSVSVKTSYRRGNGKEIALLRPVHHNLKGDDVHIPLGCMTVVTGVSGSGKSSLVHDVLYGGIQRTLGGYTGEVGTCERIDGIDNITAVEMIDQTPIGRSSRSTPATYTKVFDHIRDVFASTQGAKQMGWKAGYFSFNVAGGRCDVCEGEGQVTIEMQFLPDIELPCEACGGSRYKRDAQHILYRGKSIVDVLAMTVDEACEHFDSVPKVVNKLRILQQVGLGYIRLGQPSTHLSGGEAQRIKLAAQLDSQSDGPILFIFDEPTTGLHVHDVAALLTAFDRLVERGHSLVIIEHNVHVMAHADWIIDLGPDGGDQGGRIVATGTPKQVAGTTGSHTGAALKAFFEEQGMTVGRRRTSSKGN</sequence>
<dbReference type="EMBL" id="MKVH01000013">
    <property type="protein sequence ID" value="OJX59259.1"/>
    <property type="molecule type" value="Genomic_DNA"/>
</dbReference>
<evidence type="ECO:0000313" key="18">
    <source>
        <dbReference type="EMBL" id="OJX59259.1"/>
    </source>
</evidence>
<dbReference type="InterPro" id="IPR013815">
    <property type="entry name" value="ATP_grasp_subdomain_1"/>
</dbReference>
<keyword evidence="4" id="KW-0677">Repeat</keyword>
<dbReference type="SUPFAM" id="SSF52540">
    <property type="entry name" value="P-loop containing nucleoside triphosphate hydrolases"/>
    <property type="match status" value="2"/>
</dbReference>
<protein>
    <recommendedName>
        <fullName evidence="15">UvrABC system protein A</fullName>
    </recommendedName>
    <alternativeName>
        <fullName evidence="16">Excinuclease ABC subunit A</fullName>
    </alternativeName>
</protein>
<dbReference type="PROSITE" id="PS50893">
    <property type="entry name" value="ABC_TRANSPORTER_2"/>
    <property type="match status" value="2"/>
</dbReference>
<dbReference type="Proteomes" id="UP000184233">
    <property type="component" value="Unassembled WGS sequence"/>
</dbReference>
<dbReference type="InterPro" id="IPR003439">
    <property type="entry name" value="ABC_transporter-like_ATP-bd"/>
</dbReference>
<dbReference type="Gene3D" id="1.10.8.280">
    <property type="entry name" value="ABC transporter ATPase domain-like"/>
    <property type="match status" value="1"/>
</dbReference>
<dbReference type="Gene3D" id="1.20.1580.10">
    <property type="entry name" value="ABC transporter ATPase like domain"/>
    <property type="match status" value="2"/>
</dbReference>
<evidence type="ECO:0000256" key="3">
    <source>
        <dbReference type="ARBA" id="ARBA00022723"/>
    </source>
</evidence>
<proteinExistence type="inferred from homology"/>
<keyword evidence="8" id="KW-0863">Zinc-finger</keyword>
<dbReference type="GO" id="GO:0008270">
    <property type="term" value="F:zinc ion binding"/>
    <property type="evidence" value="ECO:0007669"/>
    <property type="project" value="UniProtKB-KW"/>
</dbReference>
<keyword evidence="13" id="KW-0234">DNA repair</keyword>
<keyword evidence="10" id="KW-0067">ATP-binding</keyword>
<dbReference type="PANTHER" id="PTHR43152">
    <property type="entry name" value="UVRABC SYSTEM PROTEIN A"/>
    <property type="match status" value="1"/>
</dbReference>
<evidence type="ECO:0000256" key="15">
    <source>
        <dbReference type="ARBA" id="ARBA00039316"/>
    </source>
</evidence>
<evidence type="ECO:0000256" key="1">
    <source>
        <dbReference type="ARBA" id="ARBA00004496"/>
    </source>
</evidence>
<dbReference type="InterPro" id="IPR041102">
    <property type="entry name" value="UvrA_inter"/>
</dbReference>
<dbReference type="PANTHER" id="PTHR43152:SF3">
    <property type="entry name" value="UVRABC SYSTEM PROTEIN A"/>
    <property type="match status" value="1"/>
</dbReference>
<dbReference type="AlphaFoldDB" id="A0A1M3L221"/>
<evidence type="ECO:0000256" key="12">
    <source>
        <dbReference type="ARBA" id="ARBA00023125"/>
    </source>
</evidence>
<comment type="subcellular location">
    <subcellularLocation>
        <location evidence="1">Cytoplasm</location>
    </subcellularLocation>
</comment>
<evidence type="ECO:0000256" key="4">
    <source>
        <dbReference type="ARBA" id="ARBA00022737"/>
    </source>
</evidence>
<dbReference type="Gene3D" id="3.40.50.300">
    <property type="entry name" value="P-loop containing nucleotide triphosphate hydrolases"/>
    <property type="match status" value="2"/>
</dbReference>
<dbReference type="GO" id="GO:0006289">
    <property type="term" value="P:nucleotide-excision repair"/>
    <property type="evidence" value="ECO:0007669"/>
    <property type="project" value="InterPro"/>
</dbReference>
<keyword evidence="2" id="KW-0963">Cytoplasm</keyword>
<evidence type="ECO:0000256" key="11">
    <source>
        <dbReference type="ARBA" id="ARBA00022881"/>
    </source>
</evidence>
<dbReference type="NCBIfam" id="TIGR00630">
    <property type="entry name" value="uvra"/>
    <property type="match status" value="1"/>
</dbReference>
<name>A0A1M3L221_9BACT</name>